<keyword evidence="3" id="KW-1185">Reference proteome</keyword>
<evidence type="ECO:0000313" key="3">
    <source>
        <dbReference type="Proteomes" id="UP001144323"/>
    </source>
</evidence>
<comment type="caution">
    <text evidence="2">The sequence shown here is derived from an EMBL/GenBank/DDBJ whole genome shotgun (WGS) entry which is preliminary data.</text>
</comment>
<evidence type="ECO:0008006" key="4">
    <source>
        <dbReference type="Google" id="ProtNLM"/>
    </source>
</evidence>
<reference evidence="2" key="1">
    <citation type="journal article" date="2023" name="Int. J. Syst. Evol. Microbiol.">
        <title>Methylocystis iwaonis sp. nov., a type II methane-oxidizing bacterium from surface soil of a rice paddy field in Japan, and emended description of the genus Methylocystis (ex Whittenbury et al. 1970) Bowman et al. 1993.</title>
        <authorList>
            <person name="Kaise H."/>
            <person name="Sawadogo J.B."/>
            <person name="Alam M.S."/>
            <person name="Ueno C."/>
            <person name="Dianou D."/>
            <person name="Shinjo R."/>
            <person name="Asakawa S."/>
        </authorList>
    </citation>
    <scope>NUCLEOTIDE SEQUENCE</scope>
    <source>
        <strain evidence="2">LMG27198</strain>
    </source>
</reference>
<dbReference type="Proteomes" id="UP001144323">
    <property type="component" value="Unassembled WGS sequence"/>
</dbReference>
<evidence type="ECO:0000256" key="1">
    <source>
        <dbReference type="SAM" id="SignalP"/>
    </source>
</evidence>
<accession>A0A9W6LRT3</accession>
<dbReference type="EMBL" id="BSEC01000001">
    <property type="protein sequence ID" value="GLI92782.1"/>
    <property type="molecule type" value="Genomic_DNA"/>
</dbReference>
<gene>
    <name evidence="2" type="ORF">LMG27198_17740</name>
</gene>
<dbReference type="AlphaFoldDB" id="A0A9W6LRT3"/>
<name>A0A9W6LRT3_9HYPH</name>
<feature type="chain" id="PRO_5040788518" description="Lipoprotein" evidence="1">
    <location>
        <begin position="21"/>
        <end position="124"/>
    </location>
</feature>
<feature type="signal peptide" evidence="1">
    <location>
        <begin position="1"/>
        <end position="20"/>
    </location>
</feature>
<protein>
    <recommendedName>
        <fullName evidence="4">Lipoprotein</fullName>
    </recommendedName>
</protein>
<organism evidence="2 3">
    <name type="scientific">Methylocystis echinoides</name>
    <dbReference type="NCBI Taxonomy" id="29468"/>
    <lineage>
        <taxon>Bacteria</taxon>
        <taxon>Pseudomonadati</taxon>
        <taxon>Pseudomonadota</taxon>
        <taxon>Alphaproteobacteria</taxon>
        <taxon>Hyphomicrobiales</taxon>
        <taxon>Methylocystaceae</taxon>
        <taxon>Methylocystis</taxon>
    </lineage>
</organism>
<sequence>MHIRTLTRALAVLVASLLLAACLSSRVQTLAPNMLRLDMTGLPAGTEEQTFQQLLALGARETLARGYTHFRFIDWKAGAPQVVTPGQPQTANFSVTLVMFHPGEQGQNPAFDARMVPQDKAAAL</sequence>
<dbReference type="RefSeq" id="WP_281802199.1">
    <property type="nucleotide sequence ID" value="NZ_BSEC01000001.1"/>
</dbReference>
<evidence type="ECO:0000313" key="2">
    <source>
        <dbReference type="EMBL" id="GLI92782.1"/>
    </source>
</evidence>
<proteinExistence type="predicted"/>
<dbReference type="PROSITE" id="PS51257">
    <property type="entry name" value="PROKAR_LIPOPROTEIN"/>
    <property type="match status" value="1"/>
</dbReference>
<keyword evidence="1" id="KW-0732">Signal</keyword>